<dbReference type="CDD" id="cd00118">
    <property type="entry name" value="LysM"/>
    <property type="match status" value="1"/>
</dbReference>
<dbReference type="Pfam" id="PF01476">
    <property type="entry name" value="LysM"/>
    <property type="match status" value="1"/>
</dbReference>
<proteinExistence type="predicted"/>
<evidence type="ECO:0000313" key="6">
    <source>
        <dbReference type="EMBL" id="AKC86665.1"/>
    </source>
</evidence>
<dbReference type="Gene3D" id="3.10.350.10">
    <property type="entry name" value="LysM domain"/>
    <property type="match status" value="1"/>
</dbReference>
<organism evidence="6 7">
    <name type="scientific">Pseudoxanthomonas suwonensis</name>
    <dbReference type="NCBI Taxonomy" id="314722"/>
    <lineage>
        <taxon>Bacteria</taxon>
        <taxon>Pseudomonadati</taxon>
        <taxon>Pseudomonadota</taxon>
        <taxon>Gammaproteobacteria</taxon>
        <taxon>Lysobacterales</taxon>
        <taxon>Lysobacteraceae</taxon>
        <taxon>Pseudoxanthomonas</taxon>
    </lineage>
</organism>
<dbReference type="PANTHER" id="PTHR34700:SF8">
    <property type="entry name" value="POTASSIUM BINDING PROTEIN KBP"/>
    <property type="match status" value="1"/>
</dbReference>
<evidence type="ECO:0000256" key="2">
    <source>
        <dbReference type="ARBA" id="ARBA00022490"/>
    </source>
</evidence>
<dbReference type="FunFam" id="3.10.350.10:FF:000001">
    <property type="entry name" value="Peptidoglycan-binding protein LysM"/>
    <property type="match status" value="1"/>
</dbReference>
<evidence type="ECO:0000256" key="4">
    <source>
        <dbReference type="SAM" id="MobiDB-lite"/>
    </source>
</evidence>
<feature type="region of interest" description="Disordered" evidence="4">
    <location>
        <begin position="1"/>
        <end position="48"/>
    </location>
</feature>
<gene>
    <name evidence="6" type="ORF">WQ53_07710</name>
</gene>
<comment type="subcellular location">
    <subcellularLocation>
        <location evidence="1">Cytoplasm</location>
    </subcellularLocation>
</comment>
<evidence type="ECO:0000259" key="5">
    <source>
        <dbReference type="PROSITE" id="PS51782"/>
    </source>
</evidence>
<feature type="compositionally biased region" description="Basic and acidic residues" evidence="4">
    <location>
        <begin position="78"/>
        <end position="87"/>
    </location>
</feature>
<evidence type="ECO:0000256" key="3">
    <source>
        <dbReference type="ARBA" id="ARBA00072219"/>
    </source>
</evidence>
<dbReference type="KEGG" id="psuw:WQ53_07710"/>
<sequence>MSSGNKPDFSNVQGGVRSTEAERPDFSNVQGGVTSTEEIVNPPEQTYTVEKGDSLSKIAKQFYGKANAWPQIFEANRDQLDDPDRIKPGQVLKIPPAKT</sequence>
<evidence type="ECO:0000256" key="1">
    <source>
        <dbReference type="ARBA" id="ARBA00004496"/>
    </source>
</evidence>
<dbReference type="InterPro" id="IPR036779">
    <property type="entry name" value="LysM_dom_sf"/>
</dbReference>
<keyword evidence="2" id="KW-0963">Cytoplasm</keyword>
<protein>
    <recommendedName>
        <fullName evidence="3">Potassium binding protein Kbp</fullName>
    </recommendedName>
</protein>
<dbReference type="InterPro" id="IPR052196">
    <property type="entry name" value="Bact_Kbp"/>
</dbReference>
<dbReference type="OrthoDB" id="370541at2"/>
<dbReference type="InterPro" id="IPR018392">
    <property type="entry name" value="LysM"/>
</dbReference>
<dbReference type="PANTHER" id="PTHR34700">
    <property type="entry name" value="POTASSIUM BINDING PROTEIN KBP"/>
    <property type="match status" value="1"/>
</dbReference>
<dbReference type="PATRIC" id="fig|314722.6.peg.1653"/>
<accession>A0A0E3UN65</accession>
<dbReference type="SUPFAM" id="SSF54106">
    <property type="entry name" value="LysM domain"/>
    <property type="match status" value="1"/>
</dbReference>
<keyword evidence="7" id="KW-1185">Reference proteome</keyword>
<dbReference type="Proteomes" id="UP000033067">
    <property type="component" value="Chromosome"/>
</dbReference>
<name>A0A0E3UN65_9GAMM</name>
<dbReference type="EMBL" id="CP011144">
    <property type="protein sequence ID" value="AKC86665.1"/>
    <property type="molecule type" value="Genomic_DNA"/>
</dbReference>
<evidence type="ECO:0000313" key="7">
    <source>
        <dbReference type="Proteomes" id="UP000033067"/>
    </source>
</evidence>
<feature type="region of interest" description="Disordered" evidence="4">
    <location>
        <begin position="78"/>
        <end position="99"/>
    </location>
</feature>
<dbReference type="SMART" id="SM00257">
    <property type="entry name" value="LysM"/>
    <property type="match status" value="1"/>
</dbReference>
<feature type="compositionally biased region" description="Polar residues" evidence="4">
    <location>
        <begin position="1"/>
        <end position="13"/>
    </location>
</feature>
<dbReference type="RefSeq" id="WP_052631597.1">
    <property type="nucleotide sequence ID" value="NZ_CP011144.1"/>
</dbReference>
<reference evidence="6 7" key="1">
    <citation type="journal article" date="2015" name="Genome Announc.">
        <title>Complete Genome Sequence of Pseudoxanthomonas suwonensis Strain J1, a Cellulose-Degrading Bacterium Isolated from Leaf- and Wood-Enriched Soil.</title>
        <authorList>
            <person name="Hou L."/>
            <person name="Jiang J."/>
            <person name="Xu Z."/>
            <person name="Zhou Y."/>
            <person name="Leung F.C."/>
        </authorList>
    </citation>
    <scope>NUCLEOTIDE SEQUENCE [LARGE SCALE GENOMIC DNA]</scope>
    <source>
        <strain evidence="6 7">J1</strain>
    </source>
</reference>
<dbReference type="GO" id="GO:0005737">
    <property type="term" value="C:cytoplasm"/>
    <property type="evidence" value="ECO:0007669"/>
    <property type="project" value="UniProtKB-SubCell"/>
</dbReference>
<feature type="domain" description="LysM" evidence="5">
    <location>
        <begin position="45"/>
        <end position="94"/>
    </location>
</feature>
<dbReference type="AlphaFoldDB" id="A0A0E3UN65"/>
<dbReference type="PROSITE" id="PS51782">
    <property type="entry name" value="LYSM"/>
    <property type="match status" value="1"/>
</dbReference>
<feature type="compositionally biased region" description="Polar residues" evidence="4">
    <location>
        <begin position="27"/>
        <end position="48"/>
    </location>
</feature>